<sequence>MINVMDFTKIIFSISKVWGTWIFLHSFSSYLYSTHCAGQDIYTILLSPIISQTPPCKGLLWVVNAASFSIENMWIVFGGWICLQFKQQLGYNHPTD</sequence>
<reference evidence="1" key="1">
    <citation type="journal article" date="2019" name="Philos. Trans. R. Soc. Lond., B, Biol. Sci.">
        <title>Targeted metagenomic recovery of four divergent viruses reveals shared and distinctive characteristics of giant viruses of marine eukaryotes.</title>
        <authorList>
            <person name="Needham D.M."/>
            <person name="Poirier C."/>
            <person name="Hehenberger E."/>
            <person name="Jimenez V."/>
            <person name="Swalwell J.E."/>
            <person name="Santoro A.E."/>
            <person name="Worden A.Z."/>
        </authorList>
    </citation>
    <scope>NUCLEOTIDE SEQUENCE</scope>
    <source>
        <strain evidence="1">OPacV-421</strain>
    </source>
</reference>
<name>A0A5J6VN77_9VIRU</name>
<dbReference type="EMBL" id="MN448295">
    <property type="protein sequence ID" value="QFG74881.1"/>
    <property type="molecule type" value="Genomic_DNA"/>
</dbReference>
<accession>A0A5J6VN77</accession>
<proteinExistence type="predicted"/>
<evidence type="ECO:0000313" key="1">
    <source>
        <dbReference type="EMBL" id="QFG74881.1"/>
    </source>
</evidence>
<protein>
    <submittedName>
        <fullName evidence="1">Uncharacterized protein</fullName>
    </submittedName>
</protein>
<organism evidence="1">
    <name type="scientific">Megaviridae environmental sample</name>
    <dbReference type="NCBI Taxonomy" id="1737588"/>
    <lineage>
        <taxon>Viruses</taxon>
        <taxon>Varidnaviria</taxon>
        <taxon>Bamfordvirae</taxon>
        <taxon>Nucleocytoviricota</taxon>
        <taxon>Megaviricetes</taxon>
        <taxon>Imitervirales</taxon>
        <taxon>Mimiviridae</taxon>
        <taxon>environmental samples</taxon>
    </lineage>
</organism>